<evidence type="ECO:0000313" key="1">
    <source>
        <dbReference type="EMBL" id="GGM27547.1"/>
    </source>
</evidence>
<name>A0A917WTK7_9ACTN</name>
<keyword evidence="2" id="KW-1185">Reference proteome</keyword>
<dbReference type="EMBL" id="BMPI01000013">
    <property type="protein sequence ID" value="GGM27547.1"/>
    <property type="molecule type" value="Genomic_DNA"/>
</dbReference>
<protein>
    <submittedName>
        <fullName evidence="1">Uncharacterized protein</fullName>
    </submittedName>
</protein>
<comment type="caution">
    <text evidence="1">The sequence shown here is derived from an EMBL/GenBank/DDBJ whole genome shotgun (WGS) entry which is preliminary data.</text>
</comment>
<gene>
    <name evidence="1" type="ORF">GCM10007977_030980</name>
</gene>
<reference evidence="1" key="2">
    <citation type="submission" date="2020-09" db="EMBL/GenBank/DDBJ databases">
        <authorList>
            <person name="Sun Q."/>
            <person name="Ohkuma M."/>
        </authorList>
    </citation>
    <scope>NUCLEOTIDE SEQUENCE</scope>
    <source>
        <strain evidence="1">JCM 19831</strain>
    </source>
</reference>
<proteinExistence type="predicted"/>
<reference evidence="1" key="1">
    <citation type="journal article" date="2014" name="Int. J. Syst. Evol. Microbiol.">
        <title>Complete genome sequence of Corynebacterium casei LMG S-19264T (=DSM 44701T), isolated from a smear-ripened cheese.</title>
        <authorList>
            <consortium name="US DOE Joint Genome Institute (JGI-PGF)"/>
            <person name="Walter F."/>
            <person name="Albersmeier A."/>
            <person name="Kalinowski J."/>
            <person name="Ruckert C."/>
        </authorList>
    </citation>
    <scope>NUCLEOTIDE SEQUENCE</scope>
    <source>
        <strain evidence="1">JCM 19831</strain>
    </source>
</reference>
<accession>A0A917WTK7</accession>
<organism evidence="1 2">
    <name type="scientific">Dactylosporangium sucinum</name>
    <dbReference type="NCBI Taxonomy" id="1424081"/>
    <lineage>
        <taxon>Bacteria</taxon>
        <taxon>Bacillati</taxon>
        <taxon>Actinomycetota</taxon>
        <taxon>Actinomycetes</taxon>
        <taxon>Micromonosporales</taxon>
        <taxon>Micromonosporaceae</taxon>
        <taxon>Dactylosporangium</taxon>
    </lineage>
</organism>
<evidence type="ECO:0000313" key="2">
    <source>
        <dbReference type="Proteomes" id="UP000642070"/>
    </source>
</evidence>
<dbReference type="AlphaFoldDB" id="A0A917WTK7"/>
<sequence>MGIVSMVETPPYPIALRGKRFAVERAVTDVGGLAFRITVRTAKSPISMRKGDLAGELFPLNSNGRPDHFAVRHRGISPAGGERVDHQQSATVLAQ</sequence>
<dbReference type="Proteomes" id="UP000642070">
    <property type="component" value="Unassembled WGS sequence"/>
</dbReference>